<accession>A0ABU7P7U2</accession>
<proteinExistence type="predicted"/>
<reference evidence="2 3" key="1">
    <citation type="submission" date="2023-12" db="EMBL/GenBank/DDBJ databases">
        <title>Streptomyces sp. V4-01.</title>
        <authorList>
            <person name="Somphong A."/>
            <person name="Phongsopitanun W."/>
        </authorList>
    </citation>
    <scope>NUCLEOTIDE SEQUENCE [LARGE SCALE GENOMIC DNA]</scope>
    <source>
        <strain evidence="2 3">V4-01</strain>
    </source>
</reference>
<gene>
    <name evidence="2" type="ORF">V2S66_07815</name>
</gene>
<comment type="caution">
    <text evidence="2">The sequence shown here is derived from an EMBL/GenBank/DDBJ whole genome shotgun (WGS) entry which is preliminary data.</text>
</comment>
<evidence type="ECO:0000313" key="3">
    <source>
        <dbReference type="Proteomes" id="UP001344658"/>
    </source>
</evidence>
<name>A0ABU7P7U2_9ACTN</name>
<protein>
    <recommendedName>
        <fullName evidence="4">Lipoprotein</fullName>
    </recommendedName>
</protein>
<keyword evidence="3" id="KW-1185">Reference proteome</keyword>
<evidence type="ECO:0000256" key="1">
    <source>
        <dbReference type="SAM" id="SignalP"/>
    </source>
</evidence>
<evidence type="ECO:0000313" key="2">
    <source>
        <dbReference type="EMBL" id="MEE4541877.1"/>
    </source>
</evidence>
<keyword evidence="1" id="KW-0732">Signal</keyword>
<sequence length="284" mass="29067">MRTRVLAACAAVAATAVALAGCSSGPAAPRRAVRPVPVPFSASPVPVTPDPGRAARTALMRRLAAYGDARQSLVATENVAWDGRKVRFDGLFTWGSRPAMDVRAPTAQLAMQELSASDTTEVLLVDGAFYYGVGPRPSGALRGRHWMKVPVPRLSEEGLQANPLDGLWMAADAAGVIDLGSQNVDGTVATHYQGTVDRAALAADRRLVLAGSAPPAVLPAGAESAQLDVWVDARGRPVGWVVTCGPGRSISVDVTALGGPRSIAAPPVADTADAAAVGGRPAAA</sequence>
<feature type="chain" id="PRO_5045569278" description="Lipoprotein" evidence="1">
    <location>
        <begin position="21"/>
        <end position="284"/>
    </location>
</feature>
<dbReference type="EMBL" id="JAZEWV010000004">
    <property type="protein sequence ID" value="MEE4541877.1"/>
    <property type="molecule type" value="Genomic_DNA"/>
</dbReference>
<dbReference type="Proteomes" id="UP001344658">
    <property type="component" value="Unassembled WGS sequence"/>
</dbReference>
<dbReference type="InterPro" id="IPR029046">
    <property type="entry name" value="LolA/LolB/LppX"/>
</dbReference>
<evidence type="ECO:0008006" key="4">
    <source>
        <dbReference type="Google" id="ProtNLM"/>
    </source>
</evidence>
<organism evidence="2 3">
    <name type="scientific">Actinacidiphila polyblastidii</name>
    <dbReference type="NCBI Taxonomy" id="3110430"/>
    <lineage>
        <taxon>Bacteria</taxon>
        <taxon>Bacillati</taxon>
        <taxon>Actinomycetota</taxon>
        <taxon>Actinomycetes</taxon>
        <taxon>Kitasatosporales</taxon>
        <taxon>Streptomycetaceae</taxon>
        <taxon>Actinacidiphila</taxon>
    </lineage>
</organism>
<dbReference type="RefSeq" id="WP_330793775.1">
    <property type="nucleotide sequence ID" value="NZ_JAZEWV010000004.1"/>
</dbReference>
<dbReference type="Gene3D" id="2.50.20.20">
    <property type="match status" value="1"/>
</dbReference>
<dbReference type="SUPFAM" id="SSF89392">
    <property type="entry name" value="Prokaryotic lipoproteins and lipoprotein localization factors"/>
    <property type="match status" value="1"/>
</dbReference>
<feature type="signal peptide" evidence="1">
    <location>
        <begin position="1"/>
        <end position="20"/>
    </location>
</feature>
<dbReference type="PROSITE" id="PS51257">
    <property type="entry name" value="PROKAR_LIPOPROTEIN"/>
    <property type="match status" value="1"/>
</dbReference>